<gene>
    <name evidence="2" type="ORF">DW116_01455</name>
    <name evidence="1" type="ORF">DXD17_08055</name>
</gene>
<evidence type="ECO:0000313" key="2">
    <source>
        <dbReference type="EMBL" id="RHJ63753.1"/>
    </source>
</evidence>
<organism evidence="1 3">
    <name type="scientific">[Ruminococcus] lactaris</name>
    <dbReference type="NCBI Taxonomy" id="46228"/>
    <lineage>
        <taxon>Bacteria</taxon>
        <taxon>Bacillati</taxon>
        <taxon>Bacillota</taxon>
        <taxon>Clostridia</taxon>
        <taxon>Lachnospirales</taxon>
        <taxon>Lachnospiraceae</taxon>
        <taxon>Mediterraneibacter</taxon>
    </lineage>
</organism>
<dbReference type="EMBL" id="QRMI01000003">
    <property type="protein sequence ID" value="RHJ63753.1"/>
    <property type="molecule type" value="Genomic_DNA"/>
</dbReference>
<comment type="caution">
    <text evidence="1">The sequence shown here is derived from an EMBL/GenBank/DDBJ whole genome shotgun (WGS) entry which is preliminary data.</text>
</comment>
<dbReference type="PANTHER" id="PTHR46638">
    <property type="entry name" value="CORRINOID ADENOSYLTRANSFERASE"/>
    <property type="match status" value="1"/>
</dbReference>
<dbReference type="SUPFAM" id="SSF52540">
    <property type="entry name" value="P-loop containing nucleoside triphosphate hydrolases"/>
    <property type="match status" value="1"/>
</dbReference>
<name>A0A3E4LQ71_9FIRM</name>
<dbReference type="EMBL" id="QSQN01000019">
    <property type="protein sequence ID" value="RGK39466.1"/>
    <property type="molecule type" value="Genomic_DNA"/>
</dbReference>
<evidence type="ECO:0000313" key="1">
    <source>
        <dbReference type="EMBL" id="RGK39466.1"/>
    </source>
</evidence>
<evidence type="ECO:0000313" key="4">
    <source>
        <dbReference type="Proteomes" id="UP000285832"/>
    </source>
</evidence>
<dbReference type="GO" id="GO:0009236">
    <property type="term" value="P:cobalamin biosynthetic process"/>
    <property type="evidence" value="ECO:0007669"/>
    <property type="project" value="InterPro"/>
</dbReference>
<dbReference type="GO" id="GO:0008817">
    <property type="term" value="F:corrinoid adenosyltransferase activity"/>
    <property type="evidence" value="ECO:0007669"/>
    <property type="project" value="InterPro"/>
</dbReference>
<dbReference type="Pfam" id="PF02572">
    <property type="entry name" value="CobA_CobO_BtuR"/>
    <property type="match status" value="1"/>
</dbReference>
<accession>A0A3E4LQ71</accession>
<dbReference type="Proteomes" id="UP000260793">
    <property type="component" value="Unassembled WGS sequence"/>
</dbReference>
<dbReference type="PANTHER" id="PTHR46638:SF1">
    <property type="entry name" value="CORRINOID ADENOSYLTRANSFERASE"/>
    <property type="match status" value="1"/>
</dbReference>
<dbReference type="Proteomes" id="UP000285832">
    <property type="component" value="Unassembled WGS sequence"/>
</dbReference>
<keyword evidence="1" id="KW-0808">Transferase</keyword>
<dbReference type="RefSeq" id="WP_023922134.1">
    <property type="nucleotide sequence ID" value="NZ_CBCSYD010000009.1"/>
</dbReference>
<proteinExistence type="predicted"/>
<dbReference type="GO" id="GO:0005524">
    <property type="term" value="F:ATP binding"/>
    <property type="evidence" value="ECO:0007669"/>
    <property type="project" value="InterPro"/>
</dbReference>
<protein>
    <submittedName>
        <fullName evidence="1">Cob(I)yrinic acid a,c-diamide adenosyltransferase</fullName>
    </submittedName>
</protein>
<reference evidence="3 4" key="1">
    <citation type="submission" date="2018-08" db="EMBL/GenBank/DDBJ databases">
        <title>A genome reference for cultivated species of the human gut microbiota.</title>
        <authorList>
            <person name="Zou Y."/>
            <person name="Xue W."/>
            <person name="Luo G."/>
        </authorList>
    </citation>
    <scope>NUCLEOTIDE SEQUENCE [LARGE SCALE GENOMIC DNA]</scope>
    <source>
        <strain evidence="2 4">AM09-9</strain>
        <strain evidence="1 3">TF11-7</strain>
    </source>
</reference>
<dbReference type="InterPro" id="IPR027417">
    <property type="entry name" value="P-loop_NTPase"/>
</dbReference>
<dbReference type="Gene3D" id="3.40.50.300">
    <property type="entry name" value="P-loop containing nucleotide triphosphate hydrolases"/>
    <property type="match status" value="1"/>
</dbReference>
<sequence length="175" mass="20172">MEKGLVHIYCGDGKGKTSAAIGLAVRAAGNGMKVLFTRFLKTEDSGELKILDQISGIEVIHLKKSFGFYKTLSEQEKKEMSEMYFRLWKEILVDVRKEEYDVLVMDEFMAAYNYGLIPNEDAITFLKEKPEKMEIVLTGRNPDMQLIELADYVSEIKKRKHPFDRGIYARKGIEY</sequence>
<dbReference type="AlphaFoldDB" id="A0A3E4LQ71"/>
<dbReference type="InterPro" id="IPR003724">
    <property type="entry name" value="CblAdoTrfase_CobA"/>
</dbReference>
<dbReference type="PIRSF" id="PIRSF015617">
    <property type="entry name" value="Adensltrnsf_CobA"/>
    <property type="match status" value="1"/>
</dbReference>
<evidence type="ECO:0000313" key="3">
    <source>
        <dbReference type="Proteomes" id="UP000260793"/>
    </source>
</evidence>